<dbReference type="Proteomes" id="UP001203607">
    <property type="component" value="Unassembled WGS sequence"/>
</dbReference>
<evidence type="ECO:0000313" key="2">
    <source>
        <dbReference type="Proteomes" id="UP001203607"/>
    </source>
</evidence>
<keyword evidence="2" id="KW-1185">Reference proteome</keyword>
<dbReference type="RefSeq" id="WP_249658771.1">
    <property type="nucleotide sequence ID" value="NZ_JAMFMA010000005.1"/>
</dbReference>
<sequence length="186" mass="21398">MKRLISLRIIYLVLLVIFCNVCYGQQNLSETIPMQLGLYDYKMYYQDQQGSLVLLEESKPDHGKDQLLVIHNSFNAAYLHLDMTASGTIYELTMAYDQFRKVYVLTSLDSATSMIDIYQGDFNEKGQLILTNLESGTHYLDAEGVKVFNRIIIDDLNDDGFSMQIDGTKNGGENWFLQAKYDFLKR</sequence>
<proteinExistence type="predicted"/>
<dbReference type="Pfam" id="PF07617">
    <property type="entry name" value="DUF1579"/>
    <property type="match status" value="1"/>
</dbReference>
<gene>
    <name evidence="1" type="ORF">M3P19_16325</name>
</gene>
<reference evidence="1 2" key="1">
    <citation type="submission" date="2022-05" db="EMBL/GenBank/DDBJ databases">
        <authorList>
            <person name="Park J.-S."/>
        </authorList>
    </citation>
    <scope>NUCLEOTIDE SEQUENCE [LARGE SCALE GENOMIC DNA]</scope>
    <source>
        <strain evidence="1 2">2012CJ35-5</strain>
    </source>
</reference>
<dbReference type="InterPro" id="IPR011473">
    <property type="entry name" value="DUF1579"/>
</dbReference>
<dbReference type="EMBL" id="JAMFMA010000005">
    <property type="protein sequence ID" value="MCL6275582.1"/>
    <property type="molecule type" value="Genomic_DNA"/>
</dbReference>
<name>A0ABT0PW22_9FLAO</name>
<evidence type="ECO:0000313" key="1">
    <source>
        <dbReference type="EMBL" id="MCL6275582.1"/>
    </source>
</evidence>
<organism evidence="1 2">
    <name type="scientific">Flagellimonas spongiicola</name>
    <dbReference type="NCBI Taxonomy" id="2942208"/>
    <lineage>
        <taxon>Bacteria</taxon>
        <taxon>Pseudomonadati</taxon>
        <taxon>Bacteroidota</taxon>
        <taxon>Flavobacteriia</taxon>
        <taxon>Flavobacteriales</taxon>
        <taxon>Flavobacteriaceae</taxon>
        <taxon>Flagellimonas</taxon>
    </lineage>
</organism>
<comment type="caution">
    <text evidence="1">The sequence shown here is derived from an EMBL/GenBank/DDBJ whole genome shotgun (WGS) entry which is preliminary data.</text>
</comment>
<accession>A0ABT0PW22</accession>
<protein>
    <submittedName>
        <fullName evidence="1">DUF1579 domain-containing protein</fullName>
    </submittedName>
</protein>